<proteinExistence type="inferred from homology"/>
<evidence type="ECO:0000256" key="2">
    <source>
        <dbReference type="ARBA" id="ARBA00023015"/>
    </source>
</evidence>
<dbReference type="SUPFAM" id="SSF88946">
    <property type="entry name" value="Sigma2 domain of RNA polymerase sigma factors"/>
    <property type="match status" value="1"/>
</dbReference>
<keyword evidence="4" id="KW-0804">Transcription</keyword>
<dbReference type="PANTHER" id="PTHR43133">
    <property type="entry name" value="RNA POLYMERASE ECF-TYPE SIGMA FACTO"/>
    <property type="match status" value="1"/>
</dbReference>
<dbReference type="InterPro" id="IPR014284">
    <property type="entry name" value="RNA_pol_sigma-70_dom"/>
</dbReference>
<dbReference type="Pfam" id="PF08281">
    <property type="entry name" value="Sigma70_r4_2"/>
    <property type="match status" value="1"/>
</dbReference>
<gene>
    <name evidence="6" type="ORF">SAMN06295912_112102</name>
</gene>
<sequence>MTISTRDNLRRALARRYRQLRDRLSQRLGSEAQAEEVLNETWVRLGNGAELGPVENEEGYVFRAAVNTAYNMRVSDERHTRHVGLEALGDHADEAPDPERVADAKAQVGMVMAALDELPARQRDVFLSCFMRGLENEEIAKKHGVSVRTVQTDLRAAVVHCARRLGRKDILADRTFKVSR</sequence>
<dbReference type="Proteomes" id="UP000198281">
    <property type="component" value="Unassembled WGS sequence"/>
</dbReference>
<evidence type="ECO:0000256" key="3">
    <source>
        <dbReference type="ARBA" id="ARBA00023082"/>
    </source>
</evidence>
<reference evidence="7" key="1">
    <citation type="submission" date="2017-06" db="EMBL/GenBank/DDBJ databases">
        <authorList>
            <person name="Varghese N."/>
            <person name="Submissions S."/>
        </authorList>
    </citation>
    <scope>NUCLEOTIDE SEQUENCE [LARGE SCALE GENOMIC DNA]</scope>
    <source>
        <strain evidence="7">LNB2</strain>
    </source>
</reference>
<dbReference type="InterPro" id="IPR036388">
    <property type="entry name" value="WH-like_DNA-bd_sf"/>
</dbReference>
<dbReference type="GO" id="GO:0016987">
    <property type="term" value="F:sigma factor activity"/>
    <property type="evidence" value="ECO:0007669"/>
    <property type="project" value="UniProtKB-KW"/>
</dbReference>
<dbReference type="GO" id="GO:0006352">
    <property type="term" value="P:DNA-templated transcription initiation"/>
    <property type="evidence" value="ECO:0007669"/>
    <property type="project" value="InterPro"/>
</dbReference>
<dbReference type="PANTHER" id="PTHR43133:SF63">
    <property type="entry name" value="RNA POLYMERASE SIGMA FACTOR FECI-RELATED"/>
    <property type="match status" value="1"/>
</dbReference>
<accession>A0A239GIS2</accession>
<keyword evidence="3" id="KW-0731">Sigma factor</keyword>
<name>A0A239GIS2_9SPHN</name>
<dbReference type="SUPFAM" id="SSF88659">
    <property type="entry name" value="Sigma3 and sigma4 domains of RNA polymerase sigma factors"/>
    <property type="match status" value="1"/>
</dbReference>
<dbReference type="GO" id="GO:0003677">
    <property type="term" value="F:DNA binding"/>
    <property type="evidence" value="ECO:0007669"/>
    <property type="project" value="InterPro"/>
</dbReference>
<organism evidence="6 7">
    <name type="scientific">Edaphosphingomonas laterariae</name>
    <dbReference type="NCBI Taxonomy" id="861865"/>
    <lineage>
        <taxon>Bacteria</taxon>
        <taxon>Pseudomonadati</taxon>
        <taxon>Pseudomonadota</taxon>
        <taxon>Alphaproteobacteria</taxon>
        <taxon>Sphingomonadales</taxon>
        <taxon>Rhizorhabdaceae</taxon>
        <taxon>Edaphosphingomonas</taxon>
    </lineage>
</organism>
<dbReference type="InterPro" id="IPR039425">
    <property type="entry name" value="RNA_pol_sigma-70-like"/>
</dbReference>
<dbReference type="AlphaFoldDB" id="A0A239GIS2"/>
<dbReference type="EMBL" id="FZOS01000012">
    <property type="protein sequence ID" value="SNS69186.1"/>
    <property type="molecule type" value="Genomic_DNA"/>
</dbReference>
<keyword evidence="7" id="KW-1185">Reference proteome</keyword>
<evidence type="ECO:0000313" key="6">
    <source>
        <dbReference type="EMBL" id="SNS69186.1"/>
    </source>
</evidence>
<evidence type="ECO:0000259" key="5">
    <source>
        <dbReference type="Pfam" id="PF08281"/>
    </source>
</evidence>
<dbReference type="NCBIfam" id="TIGR02937">
    <property type="entry name" value="sigma70-ECF"/>
    <property type="match status" value="1"/>
</dbReference>
<evidence type="ECO:0000256" key="4">
    <source>
        <dbReference type="ARBA" id="ARBA00023163"/>
    </source>
</evidence>
<evidence type="ECO:0000256" key="1">
    <source>
        <dbReference type="ARBA" id="ARBA00010641"/>
    </source>
</evidence>
<dbReference type="Gene3D" id="1.10.10.10">
    <property type="entry name" value="Winged helix-like DNA-binding domain superfamily/Winged helix DNA-binding domain"/>
    <property type="match status" value="1"/>
</dbReference>
<protein>
    <submittedName>
        <fullName evidence="6">RNA polymerase sigma-70 factor, ECF subfamily</fullName>
    </submittedName>
</protein>
<comment type="similarity">
    <text evidence="1">Belongs to the sigma-70 factor family. ECF subfamily.</text>
</comment>
<dbReference type="InterPro" id="IPR013325">
    <property type="entry name" value="RNA_pol_sigma_r2"/>
</dbReference>
<dbReference type="InterPro" id="IPR013324">
    <property type="entry name" value="RNA_pol_sigma_r3/r4-like"/>
</dbReference>
<dbReference type="InterPro" id="IPR013249">
    <property type="entry name" value="RNA_pol_sigma70_r4_t2"/>
</dbReference>
<dbReference type="Gene3D" id="1.10.1740.10">
    <property type="match status" value="1"/>
</dbReference>
<feature type="domain" description="RNA polymerase sigma factor 70 region 4 type 2" evidence="5">
    <location>
        <begin position="110"/>
        <end position="161"/>
    </location>
</feature>
<evidence type="ECO:0000313" key="7">
    <source>
        <dbReference type="Proteomes" id="UP000198281"/>
    </source>
</evidence>
<dbReference type="RefSeq" id="WP_179220827.1">
    <property type="nucleotide sequence ID" value="NZ_FZOS01000012.1"/>
</dbReference>
<keyword evidence="2" id="KW-0805">Transcription regulation</keyword>